<evidence type="ECO:0008006" key="3">
    <source>
        <dbReference type="Google" id="ProtNLM"/>
    </source>
</evidence>
<dbReference type="EMBL" id="JBHUCM010000019">
    <property type="protein sequence ID" value="MFD1540499.1"/>
    <property type="molecule type" value="Genomic_DNA"/>
</dbReference>
<sequence>MAFWIQRKVIKMMTSGPLAEAGSITLTRRSSDGRGLCGHGAAHSTSFTEYPSFRFSDKSRKCHFIANMGN</sequence>
<dbReference type="Proteomes" id="UP001597097">
    <property type="component" value="Unassembled WGS sequence"/>
</dbReference>
<comment type="caution">
    <text evidence="1">The sequence shown here is derived from an EMBL/GenBank/DDBJ whole genome shotgun (WGS) entry which is preliminary data.</text>
</comment>
<evidence type="ECO:0000313" key="1">
    <source>
        <dbReference type="EMBL" id="MFD1540499.1"/>
    </source>
</evidence>
<name>A0ABW4GDF5_9ACTN</name>
<gene>
    <name evidence="1" type="ORF">ACFSJ0_25820</name>
</gene>
<evidence type="ECO:0000313" key="2">
    <source>
        <dbReference type="Proteomes" id="UP001597097"/>
    </source>
</evidence>
<reference evidence="2" key="1">
    <citation type="journal article" date="2019" name="Int. J. Syst. Evol. Microbiol.">
        <title>The Global Catalogue of Microorganisms (GCM) 10K type strain sequencing project: providing services to taxonomists for standard genome sequencing and annotation.</title>
        <authorList>
            <consortium name="The Broad Institute Genomics Platform"/>
            <consortium name="The Broad Institute Genome Sequencing Center for Infectious Disease"/>
            <person name="Wu L."/>
            <person name="Ma J."/>
        </authorList>
    </citation>
    <scope>NUCLEOTIDE SEQUENCE [LARGE SCALE GENOMIC DNA]</scope>
    <source>
        <strain evidence="2">CGMCC 1.15399</strain>
    </source>
</reference>
<dbReference type="RefSeq" id="WP_219526936.1">
    <property type="nucleotide sequence ID" value="NZ_JAHKRM010000001.1"/>
</dbReference>
<keyword evidence="2" id="KW-1185">Reference proteome</keyword>
<protein>
    <recommendedName>
        <fullName evidence="3">DUF397 domain-containing protein</fullName>
    </recommendedName>
</protein>
<accession>A0ABW4GDF5</accession>
<proteinExistence type="predicted"/>
<organism evidence="1 2">
    <name type="scientific">Nonomuraea guangzhouensis</name>
    <dbReference type="NCBI Taxonomy" id="1291555"/>
    <lineage>
        <taxon>Bacteria</taxon>
        <taxon>Bacillati</taxon>
        <taxon>Actinomycetota</taxon>
        <taxon>Actinomycetes</taxon>
        <taxon>Streptosporangiales</taxon>
        <taxon>Streptosporangiaceae</taxon>
        <taxon>Nonomuraea</taxon>
    </lineage>
</organism>